<evidence type="ECO:0000313" key="2">
    <source>
        <dbReference type="Proteomes" id="UP000198785"/>
    </source>
</evidence>
<dbReference type="NCBIfam" id="NF046062">
    <property type="entry name" value="citrull_CtlX"/>
    <property type="match status" value="1"/>
</dbReference>
<dbReference type="SUPFAM" id="SSF55909">
    <property type="entry name" value="Pentein"/>
    <property type="match status" value="1"/>
</dbReference>
<dbReference type="PANTHER" id="PTHR43224:SF1">
    <property type="entry name" value="AMIDINOTRANSFERASE"/>
    <property type="match status" value="1"/>
</dbReference>
<dbReference type="Pfam" id="PF19420">
    <property type="entry name" value="DDAH_eukar"/>
    <property type="match status" value="1"/>
</dbReference>
<dbReference type="STRING" id="683125.SAMN05660206_104267"/>
<dbReference type="EMBL" id="FOZZ01000004">
    <property type="protein sequence ID" value="SFS75638.1"/>
    <property type="molecule type" value="Genomic_DNA"/>
</dbReference>
<dbReference type="OrthoDB" id="9788268at2"/>
<keyword evidence="2" id="KW-1185">Reference proteome</keyword>
<evidence type="ECO:0008006" key="3">
    <source>
        <dbReference type="Google" id="ProtNLM"/>
    </source>
</evidence>
<evidence type="ECO:0000313" key="1">
    <source>
        <dbReference type="EMBL" id="SFS75638.1"/>
    </source>
</evidence>
<dbReference type="InterPro" id="IPR014541">
    <property type="entry name" value="Amdntrnsf_FN0238"/>
</dbReference>
<dbReference type="AlphaFoldDB" id="A0A1I6SFX6"/>
<dbReference type="Gene3D" id="3.75.10.10">
    <property type="entry name" value="L-arginine/glycine Amidinotransferase, Chain A"/>
    <property type="match status" value="1"/>
</dbReference>
<sequence>MRQTTDTLLLVRPHRFRKNEQTAVNNYFQEDIESDNVNNLAKQEFDTFVQQLQQHGVNTVIVQDTATHDTPDSIFPNNCISFHGDTAILYPMFAKNRRLERELDVLSILAKQRITFEHVIDYTFYEQEHLFLESTGCLILDRENRIAYCSLSPRADAVLIHRFCLNMAFTPIIFQANQTVDGLRMPIYHTNVMMSVGRKFAVVCLESIDNLHHRHDLLEQLEKTGKEVIEISEEQVNEFAGNILEVKSKDGNPLIVMSSRAYHSFTNEQVNILSKFGKIVHSPLPTIETCGGGSARCMIAEVFQREE</sequence>
<gene>
    <name evidence="1" type="ORF">SAMN05660206_104267</name>
</gene>
<dbReference type="PIRSF" id="PIRSF028188">
    <property type="entry name" value="Amdntrnsf_FN0238"/>
    <property type="match status" value="1"/>
</dbReference>
<proteinExistence type="predicted"/>
<name>A0A1I6SFX6_9SPHI</name>
<dbReference type="PANTHER" id="PTHR43224">
    <property type="entry name" value="AMIDINOTRANSFERASE"/>
    <property type="match status" value="1"/>
</dbReference>
<accession>A0A1I6SFX6</accession>
<reference evidence="1 2" key="1">
    <citation type="submission" date="2016-10" db="EMBL/GenBank/DDBJ databases">
        <authorList>
            <person name="de Groot N.N."/>
        </authorList>
    </citation>
    <scope>NUCLEOTIDE SEQUENCE [LARGE SCALE GENOMIC DNA]</scope>
    <source>
        <strain evidence="1 2">DSM 22789</strain>
    </source>
</reference>
<organism evidence="1 2">
    <name type="scientific">Sphingobacterium wenxiniae</name>
    <dbReference type="NCBI Taxonomy" id="683125"/>
    <lineage>
        <taxon>Bacteria</taxon>
        <taxon>Pseudomonadati</taxon>
        <taxon>Bacteroidota</taxon>
        <taxon>Sphingobacteriia</taxon>
        <taxon>Sphingobacteriales</taxon>
        <taxon>Sphingobacteriaceae</taxon>
        <taxon>Sphingobacterium</taxon>
    </lineage>
</organism>
<dbReference type="RefSeq" id="WP_093364964.1">
    <property type="nucleotide sequence ID" value="NZ_FOZZ01000004.1"/>
</dbReference>
<dbReference type="Proteomes" id="UP000198785">
    <property type="component" value="Unassembled WGS sequence"/>
</dbReference>
<protein>
    <recommendedName>
        <fullName evidence="3">Amidinotransferase</fullName>
    </recommendedName>
</protein>